<evidence type="ECO:0000313" key="2">
    <source>
        <dbReference type="EMBL" id="GBP61142.1"/>
    </source>
</evidence>
<dbReference type="OrthoDB" id="7489123at2759"/>
<dbReference type="AlphaFoldDB" id="A0A4C1XDT8"/>
<proteinExistence type="predicted"/>
<evidence type="ECO:0000313" key="3">
    <source>
        <dbReference type="Proteomes" id="UP000299102"/>
    </source>
</evidence>
<feature type="compositionally biased region" description="Polar residues" evidence="1">
    <location>
        <begin position="120"/>
        <end position="137"/>
    </location>
</feature>
<comment type="caution">
    <text evidence="2">The sequence shown here is derived from an EMBL/GenBank/DDBJ whole genome shotgun (WGS) entry which is preliminary data.</text>
</comment>
<sequence length="137" mass="15359">MESEKRSSTSAAGAEGLILRLMKLNVAQFRGRDQDWLSFINIDHSLVSPGAYLTADQKYHICCPASGRSREVWYSIQTSTMIPTVSCGIYYNAAIEKLNDDVREPNGDESRRVSSDQRAEVSSQRIETFPSLRQQPA</sequence>
<evidence type="ECO:0000256" key="1">
    <source>
        <dbReference type="SAM" id="MobiDB-lite"/>
    </source>
</evidence>
<name>A0A4C1XDT8_EUMVA</name>
<reference evidence="2 3" key="1">
    <citation type="journal article" date="2019" name="Commun. Biol.">
        <title>The bagworm genome reveals a unique fibroin gene that provides high tensile strength.</title>
        <authorList>
            <person name="Kono N."/>
            <person name="Nakamura H."/>
            <person name="Ohtoshi R."/>
            <person name="Tomita M."/>
            <person name="Numata K."/>
            <person name="Arakawa K."/>
        </authorList>
    </citation>
    <scope>NUCLEOTIDE SEQUENCE [LARGE SCALE GENOMIC DNA]</scope>
</reference>
<protein>
    <submittedName>
        <fullName evidence="2">Uncharacterized protein</fullName>
    </submittedName>
</protein>
<keyword evidence="3" id="KW-1185">Reference proteome</keyword>
<dbReference type="Proteomes" id="UP000299102">
    <property type="component" value="Unassembled WGS sequence"/>
</dbReference>
<accession>A0A4C1XDT8</accession>
<feature type="compositionally biased region" description="Basic and acidic residues" evidence="1">
    <location>
        <begin position="100"/>
        <end position="119"/>
    </location>
</feature>
<dbReference type="EMBL" id="BGZK01000805">
    <property type="protein sequence ID" value="GBP61142.1"/>
    <property type="molecule type" value="Genomic_DNA"/>
</dbReference>
<feature type="region of interest" description="Disordered" evidence="1">
    <location>
        <begin position="100"/>
        <end position="137"/>
    </location>
</feature>
<gene>
    <name evidence="2" type="ORF">EVAR_46793_1</name>
</gene>
<organism evidence="2 3">
    <name type="scientific">Eumeta variegata</name>
    <name type="common">Bagworm moth</name>
    <name type="synonym">Eumeta japonica</name>
    <dbReference type="NCBI Taxonomy" id="151549"/>
    <lineage>
        <taxon>Eukaryota</taxon>
        <taxon>Metazoa</taxon>
        <taxon>Ecdysozoa</taxon>
        <taxon>Arthropoda</taxon>
        <taxon>Hexapoda</taxon>
        <taxon>Insecta</taxon>
        <taxon>Pterygota</taxon>
        <taxon>Neoptera</taxon>
        <taxon>Endopterygota</taxon>
        <taxon>Lepidoptera</taxon>
        <taxon>Glossata</taxon>
        <taxon>Ditrysia</taxon>
        <taxon>Tineoidea</taxon>
        <taxon>Psychidae</taxon>
        <taxon>Oiketicinae</taxon>
        <taxon>Eumeta</taxon>
    </lineage>
</organism>